<keyword evidence="1" id="KW-0732">Signal</keyword>
<name>A0ABR2ZGQ7_9AGAR</name>
<accession>A0ABR2ZGQ7</accession>
<feature type="signal peptide" evidence="1">
    <location>
        <begin position="1"/>
        <end position="19"/>
    </location>
</feature>
<gene>
    <name evidence="2" type="ORF">AAF712_013617</name>
</gene>
<dbReference type="EMBL" id="JBBXMP010000214">
    <property type="protein sequence ID" value="KAL0059652.1"/>
    <property type="molecule type" value="Genomic_DNA"/>
</dbReference>
<dbReference type="InterPro" id="IPR035992">
    <property type="entry name" value="Ricin_B-like_lectins"/>
</dbReference>
<proteinExistence type="predicted"/>
<reference evidence="2 3" key="1">
    <citation type="submission" date="2024-05" db="EMBL/GenBank/DDBJ databases">
        <title>A draft genome resource for the thread blight pathogen Marasmius tenuissimus strain MS-2.</title>
        <authorList>
            <person name="Yulfo-Soto G.E."/>
            <person name="Baruah I.K."/>
            <person name="Amoako-Attah I."/>
            <person name="Bukari Y."/>
            <person name="Meinhardt L.W."/>
            <person name="Bailey B.A."/>
            <person name="Cohen S.P."/>
        </authorList>
    </citation>
    <scope>NUCLEOTIDE SEQUENCE [LARGE SCALE GENOMIC DNA]</scope>
    <source>
        <strain evidence="2 3">MS-2</strain>
    </source>
</reference>
<dbReference type="SUPFAM" id="SSF50370">
    <property type="entry name" value="Ricin B-like lectins"/>
    <property type="match status" value="1"/>
</dbReference>
<organism evidence="2 3">
    <name type="scientific">Marasmius tenuissimus</name>
    <dbReference type="NCBI Taxonomy" id="585030"/>
    <lineage>
        <taxon>Eukaryota</taxon>
        <taxon>Fungi</taxon>
        <taxon>Dikarya</taxon>
        <taxon>Basidiomycota</taxon>
        <taxon>Agaricomycotina</taxon>
        <taxon>Agaricomycetes</taxon>
        <taxon>Agaricomycetidae</taxon>
        <taxon>Agaricales</taxon>
        <taxon>Marasmiineae</taxon>
        <taxon>Marasmiaceae</taxon>
        <taxon>Marasmius</taxon>
    </lineage>
</organism>
<comment type="caution">
    <text evidence="2">The sequence shown here is derived from an EMBL/GenBank/DDBJ whole genome shotgun (WGS) entry which is preliminary data.</text>
</comment>
<dbReference type="Proteomes" id="UP001437256">
    <property type="component" value="Unassembled WGS sequence"/>
</dbReference>
<evidence type="ECO:0000313" key="3">
    <source>
        <dbReference type="Proteomes" id="UP001437256"/>
    </source>
</evidence>
<sequence length="181" mass="19543">MFSTASFVSFVALAATTFAAPNARDAQCHPDFEGRPVSIITKSGAMEWGLGTLAIERALAYQTTGFGPDGFKVEFTGFSDDGYWIRTADASQNNLYVSQGPRSNILAWANGQGPQWSITCASCSTENAWSFPGGKYATDCTITRTGSGLCVRESTEGTGNFIRQYSCEGGDNEKFDFLMQQ</sequence>
<feature type="chain" id="PRO_5047364523" evidence="1">
    <location>
        <begin position="20"/>
        <end position="181"/>
    </location>
</feature>
<evidence type="ECO:0000313" key="2">
    <source>
        <dbReference type="EMBL" id="KAL0059652.1"/>
    </source>
</evidence>
<evidence type="ECO:0000256" key="1">
    <source>
        <dbReference type="SAM" id="SignalP"/>
    </source>
</evidence>
<protein>
    <submittedName>
        <fullName evidence="2">Uncharacterized protein</fullName>
    </submittedName>
</protein>
<keyword evidence="3" id="KW-1185">Reference proteome</keyword>